<proteinExistence type="predicted"/>
<keyword evidence="1" id="KW-0812">Transmembrane</keyword>
<evidence type="ECO:0000256" key="1">
    <source>
        <dbReference type="SAM" id="Phobius"/>
    </source>
</evidence>
<protein>
    <submittedName>
        <fullName evidence="2">Uncharacterized protein</fullName>
    </submittedName>
</protein>
<evidence type="ECO:0000313" key="2">
    <source>
        <dbReference type="EMBL" id="MPM87619.1"/>
    </source>
</evidence>
<name>A0A645DED0_9ZZZZ</name>
<reference evidence="2" key="1">
    <citation type="submission" date="2019-08" db="EMBL/GenBank/DDBJ databases">
        <authorList>
            <person name="Kucharzyk K."/>
            <person name="Murdoch R.W."/>
            <person name="Higgins S."/>
            <person name="Loffler F."/>
        </authorList>
    </citation>
    <scope>NUCLEOTIDE SEQUENCE</scope>
</reference>
<feature type="transmembrane region" description="Helical" evidence="1">
    <location>
        <begin position="90"/>
        <end position="113"/>
    </location>
</feature>
<keyword evidence="1" id="KW-1133">Transmembrane helix</keyword>
<accession>A0A645DED0</accession>
<sequence>MACIPFFFEHFIDQGRGGGLAVASRHPDYPGRAVFKEYLHFACNLHALLCLSRKLGQIKPKARGFENPVAVQMIQVVFPQMKFHPQSTQFFIYLAQFFFCLFITGSHSGVMLAQDFDQRCVAYADTDHTHFFPRYLPIKRIDLLIHCFNSQILKKCFLSDSNRHKIEGFQI</sequence>
<dbReference type="EMBL" id="VSSQ01035413">
    <property type="protein sequence ID" value="MPM87619.1"/>
    <property type="molecule type" value="Genomic_DNA"/>
</dbReference>
<organism evidence="2">
    <name type="scientific">bioreactor metagenome</name>
    <dbReference type="NCBI Taxonomy" id="1076179"/>
    <lineage>
        <taxon>unclassified sequences</taxon>
        <taxon>metagenomes</taxon>
        <taxon>ecological metagenomes</taxon>
    </lineage>
</organism>
<dbReference type="AlphaFoldDB" id="A0A645DED0"/>
<keyword evidence="1" id="KW-0472">Membrane</keyword>
<comment type="caution">
    <text evidence="2">The sequence shown here is derived from an EMBL/GenBank/DDBJ whole genome shotgun (WGS) entry which is preliminary data.</text>
</comment>
<gene>
    <name evidence="2" type="ORF">SDC9_134719</name>
</gene>